<feature type="region of interest" description="Disordered" evidence="1">
    <location>
        <begin position="1"/>
        <end position="110"/>
    </location>
</feature>
<feature type="transmembrane region" description="Helical" evidence="2">
    <location>
        <begin position="113"/>
        <end position="135"/>
    </location>
</feature>
<dbReference type="InterPro" id="IPR007391">
    <property type="entry name" value="Vancomycin_resist_VanW"/>
</dbReference>
<feature type="domain" description="YoaR-like putative peptidoglycan binding" evidence="3">
    <location>
        <begin position="200"/>
        <end position="289"/>
    </location>
</feature>
<feature type="compositionally biased region" description="Pro residues" evidence="1">
    <location>
        <begin position="67"/>
        <end position="77"/>
    </location>
</feature>
<dbReference type="RefSeq" id="WP_168009765.1">
    <property type="nucleotide sequence ID" value="NZ_JAATEP010000007.1"/>
</dbReference>
<keyword evidence="2" id="KW-0472">Membrane</keyword>
<dbReference type="InterPro" id="IPR052913">
    <property type="entry name" value="Glycopeptide_resist_protein"/>
</dbReference>
<evidence type="ECO:0000259" key="3">
    <source>
        <dbReference type="Pfam" id="PF12229"/>
    </source>
</evidence>
<sequence>MRNAGPIESPTDPFASVPLPTSAVSRKPRIEGLPPGVSRDIFGPPERTEPRPAQGPSAPDGTSGKPALPPVAPPAQPWPMAADKEPQSRPATAFGTPERPSPFEPEPPRRRRLLPGLVVLALVLAALAYVVPAVLMSGSVLRGTRVAGVDIGGLTVTQAADKLRTELAAKLGKPVVADIGGKKDTIQPDEAGLELDVVATIGQAPSGFPTPEEVWRGLFGTTELQPRISVDSSQLTRTVEGLAESIDKPAVEGRVTFTGLRPRARQPEDGVLLDRDDAVRRISETFLKGGGPVVLTLRPAKPATTPEAVTAALAKAKAAVAAPLTLTLGAKQVQVPPAMIAANLTYNSDGDGTLAPEFDAEKVLAAVGGGLVDAAQQPRDASYQIVNGKPVLVPARTGRGVNDKLLARDAEKVFADGGTRTIPVRLGTVAPTVDTSQIQGLGIKELVGEFTTTYDCCQARVKNIQRMAQEVDGHLVKPGDTFSLHDVVGEPTVEDGYVEAGQIVGGRMVNIVGGGGSQFATTMYNAAFFGGFDDVEHQPMDYYAPRYPAGRDAALLYPDLDLKWRNDSEYGVLIKTAFTDTSVTVSLWSTKRYDRVEAVESERRDLTPFRRESSSAPDCLPTVGEQGFTIDVTRVFHQDGKVVKKDKKLTTKYRPQPQVTCTGTGTG</sequence>
<protein>
    <recommendedName>
        <fullName evidence="3">YoaR-like putative peptidoglycan binding domain-containing protein</fullName>
    </recommendedName>
</protein>
<evidence type="ECO:0000256" key="2">
    <source>
        <dbReference type="SAM" id="Phobius"/>
    </source>
</evidence>
<dbReference type="PANTHER" id="PTHR35788:SF1">
    <property type="entry name" value="EXPORTED PROTEIN"/>
    <property type="match status" value="1"/>
</dbReference>
<keyword evidence="2" id="KW-0812">Transmembrane</keyword>
<comment type="caution">
    <text evidence="4">The sequence shown here is derived from an EMBL/GenBank/DDBJ whole genome shotgun (WGS) entry which is preliminary data.</text>
</comment>
<reference evidence="4 5" key="1">
    <citation type="submission" date="2020-03" db="EMBL/GenBank/DDBJ databases">
        <title>WGS of actinomycetes isolated from Thailand.</title>
        <authorList>
            <person name="Thawai C."/>
        </authorList>
    </citation>
    <scope>NUCLEOTIDE SEQUENCE [LARGE SCALE GENOMIC DNA]</scope>
    <source>
        <strain evidence="4 5">FMUSA5-5</strain>
    </source>
</reference>
<evidence type="ECO:0000313" key="5">
    <source>
        <dbReference type="Proteomes" id="UP000696294"/>
    </source>
</evidence>
<feature type="domain" description="YoaR-like putative peptidoglycan binding" evidence="3">
    <location>
        <begin position="305"/>
        <end position="421"/>
    </location>
</feature>
<accession>A0ABX1AX76</accession>
<dbReference type="PANTHER" id="PTHR35788">
    <property type="entry name" value="EXPORTED PROTEIN-RELATED"/>
    <property type="match status" value="1"/>
</dbReference>
<dbReference type="EMBL" id="JAATEP010000007">
    <property type="protein sequence ID" value="NJP90204.1"/>
    <property type="molecule type" value="Genomic_DNA"/>
</dbReference>
<dbReference type="Pfam" id="PF04294">
    <property type="entry name" value="VanW"/>
    <property type="match status" value="1"/>
</dbReference>
<evidence type="ECO:0000313" key="4">
    <source>
        <dbReference type="EMBL" id="NJP90204.1"/>
    </source>
</evidence>
<dbReference type="Pfam" id="PF12229">
    <property type="entry name" value="PG_binding_4"/>
    <property type="match status" value="2"/>
</dbReference>
<gene>
    <name evidence="4" type="ORF">HCN51_12215</name>
</gene>
<dbReference type="InterPro" id="IPR022029">
    <property type="entry name" value="YoaR-like_PG-bd"/>
</dbReference>
<dbReference type="Proteomes" id="UP000696294">
    <property type="component" value="Unassembled WGS sequence"/>
</dbReference>
<organism evidence="4 5">
    <name type="scientific">Nonomuraea composti</name>
    <dbReference type="NCBI Taxonomy" id="2720023"/>
    <lineage>
        <taxon>Bacteria</taxon>
        <taxon>Bacillati</taxon>
        <taxon>Actinomycetota</taxon>
        <taxon>Actinomycetes</taxon>
        <taxon>Streptosporangiales</taxon>
        <taxon>Streptosporangiaceae</taxon>
        <taxon>Nonomuraea</taxon>
    </lineage>
</organism>
<proteinExistence type="predicted"/>
<keyword evidence="2" id="KW-1133">Transmembrane helix</keyword>
<name>A0ABX1AX76_9ACTN</name>
<evidence type="ECO:0000256" key="1">
    <source>
        <dbReference type="SAM" id="MobiDB-lite"/>
    </source>
</evidence>
<keyword evidence="5" id="KW-1185">Reference proteome</keyword>